<dbReference type="AlphaFoldDB" id="A0A2S2QTN3"/>
<keyword evidence="1" id="KW-0479">Metal-binding</keyword>
<dbReference type="OrthoDB" id="6618292at2759"/>
<evidence type="ECO:0000256" key="1">
    <source>
        <dbReference type="ARBA" id="ARBA00022723"/>
    </source>
</evidence>
<name>A0A2S2QTN3_9HEMI</name>
<dbReference type="EMBL" id="GGMS01011892">
    <property type="protein sequence ID" value="MBY81095.1"/>
    <property type="molecule type" value="Transcribed_RNA"/>
</dbReference>
<dbReference type="InterPro" id="IPR019786">
    <property type="entry name" value="Zinc_finger_PHD-type_CS"/>
</dbReference>
<evidence type="ECO:0008006" key="5">
    <source>
        <dbReference type="Google" id="ProtNLM"/>
    </source>
</evidence>
<gene>
    <name evidence="4" type="ORF">g.1516</name>
</gene>
<organism evidence="4">
    <name type="scientific">Sipha flava</name>
    <name type="common">yellow sugarcane aphid</name>
    <dbReference type="NCBI Taxonomy" id="143950"/>
    <lineage>
        <taxon>Eukaryota</taxon>
        <taxon>Metazoa</taxon>
        <taxon>Ecdysozoa</taxon>
        <taxon>Arthropoda</taxon>
        <taxon>Hexapoda</taxon>
        <taxon>Insecta</taxon>
        <taxon>Pterygota</taxon>
        <taxon>Neoptera</taxon>
        <taxon>Paraneoptera</taxon>
        <taxon>Hemiptera</taxon>
        <taxon>Sternorrhyncha</taxon>
        <taxon>Aphidomorpha</taxon>
        <taxon>Aphidoidea</taxon>
        <taxon>Aphididae</taxon>
        <taxon>Sipha</taxon>
    </lineage>
</organism>
<proteinExistence type="predicted"/>
<reference evidence="4" key="1">
    <citation type="submission" date="2018-04" db="EMBL/GenBank/DDBJ databases">
        <title>Transcriptome assembly of Sipha flava.</title>
        <authorList>
            <person name="Scully E.D."/>
            <person name="Geib S.M."/>
            <person name="Palmer N.A."/>
            <person name="Koch K."/>
            <person name="Bradshaw J."/>
            <person name="Heng-Moss T."/>
            <person name="Sarath G."/>
        </authorList>
    </citation>
    <scope>NUCLEOTIDE SEQUENCE</scope>
</reference>
<dbReference type="SUPFAM" id="SSF57903">
    <property type="entry name" value="FYVE/PHD zinc finger"/>
    <property type="match status" value="1"/>
</dbReference>
<evidence type="ECO:0000313" key="4">
    <source>
        <dbReference type="EMBL" id="MBY81095.1"/>
    </source>
</evidence>
<dbReference type="InterPro" id="IPR013083">
    <property type="entry name" value="Znf_RING/FYVE/PHD"/>
</dbReference>
<protein>
    <recommendedName>
        <fullName evidence="5">PHD-type domain-containing protein</fullName>
    </recommendedName>
</protein>
<evidence type="ECO:0000256" key="2">
    <source>
        <dbReference type="ARBA" id="ARBA00022771"/>
    </source>
</evidence>
<evidence type="ECO:0000256" key="3">
    <source>
        <dbReference type="ARBA" id="ARBA00022833"/>
    </source>
</evidence>
<dbReference type="GO" id="GO:0008270">
    <property type="term" value="F:zinc ion binding"/>
    <property type="evidence" value="ECO:0007669"/>
    <property type="project" value="UniProtKB-KW"/>
</dbReference>
<accession>A0A2S2QTN3</accession>
<dbReference type="PROSITE" id="PS01359">
    <property type="entry name" value="ZF_PHD_1"/>
    <property type="match status" value="1"/>
</dbReference>
<sequence length="134" mass="15089">MAQSMDCSVCNIRFAELDIPIKCNSCSLPVHSKCTKLSAMELKCLGMKNGSLKYFCDACDQGLKELPELKAMLRKLLFEVESLKNSHTQNTAGTQFDSEVIINEINERNKRASNLILYNINESDSTQSDLRIIH</sequence>
<keyword evidence="2" id="KW-0863">Zinc-finger</keyword>
<dbReference type="Gene3D" id="3.30.40.10">
    <property type="entry name" value="Zinc/RING finger domain, C3HC4 (zinc finger)"/>
    <property type="match status" value="1"/>
</dbReference>
<keyword evidence="3" id="KW-0862">Zinc</keyword>
<dbReference type="InterPro" id="IPR011011">
    <property type="entry name" value="Znf_FYVE_PHD"/>
</dbReference>